<name>A0A6A6BW08_9PEZI</name>
<evidence type="ECO:0008006" key="6">
    <source>
        <dbReference type="Google" id="ProtNLM"/>
    </source>
</evidence>
<accession>A0A6A6BW08</accession>
<dbReference type="EMBL" id="ML995474">
    <property type="protein sequence ID" value="KAF2147533.1"/>
    <property type="molecule type" value="Genomic_DNA"/>
</dbReference>
<dbReference type="InterPro" id="IPR024761">
    <property type="entry name" value="TFIIIC_delta_N"/>
</dbReference>
<dbReference type="PANTHER" id="PTHR15496:SF2">
    <property type="entry name" value="GENERAL TRANSCRIPTION FACTOR 3C POLYPEPTIDE 4"/>
    <property type="match status" value="1"/>
</dbReference>
<proteinExistence type="predicted"/>
<evidence type="ECO:0000256" key="1">
    <source>
        <dbReference type="SAM" id="MobiDB-lite"/>
    </source>
</evidence>
<dbReference type="OrthoDB" id="6021743at2759"/>
<dbReference type="Pfam" id="PF12660">
    <property type="entry name" value="zf-TFIIIC"/>
    <property type="match status" value="1"/>
</dbReference>
<keyword evidence="5" id="KW-1185">Reference proteome</keyword>
<evidence type="ECO:0000259" key="2">
    <source>
        <dbReference type="Pfam" id="PF12657"/>
    </source>
</evidence>
<dbReference type="GO" id="GO:0000127">
    <property type="term" value="C:transcription factor TFIIIC complex"/>
    <property type="evidence" value="ECO:0007669"/>
    <property type="project" value="InterPro"/>
</dbReference>
<gene>
    <name evidence="4" type="ORF">K452DRAFT_217535</name>
</gene>
<evidence type="ECO:0000313" key="4">
    <source>
        <dbReference type="EMBL" id="KAF2147533.1"/>
    </source>
</evidence>
<dbReference type="GeneID" id="54293796"/>
<evidence type="ECO:0000259" key="3">
    <source>
        <dbReference type="Pfam" id="PF12660"/>
    </source>
</evidence>
<feature type="region of interest" description="Disordered" evidence="1">
    <location>
        <begin position="724"/>
        <end position="759"/>
    </location>
</feature>
<sequence>MYGATTLVCWPTSLDCVSWSQDGILAVAAGETLELLVMTSPDRDRQWENLHLRTNLFNNAEVPIINPLGFRSNSIGEEISTSTTALIAWSPPGLAKHRRCALAVLTTNLVLSLWACDSKPGVAASWKRALVVNHAVEAYFEEPGVDESLSELDRESRRRMKRRIRSFCWSPQIYPSTPSNIEDSQIPVNGCFIAVSNDDNDIVVLRIQSPFDFFSPVASEWSARVVVCFSVQPKISSSQNAPPITLFNEHMEEQRFISNLAWSPWSLSEDGTPQAVLAYTTNEKLLVRRIRIPGLPETSAIDFDKSDIVLEESVGTRDISLLRWAPKISDHLLYLVAFTPAEARCYEMNMNNLSSFKLSNCYLYGRWDSVSGCAISTDDAGQLEVHFAPHLFASKSTVTALKLPIQPLEPRESPLWQNSIRESETVFSAENELGGHVLPKTWGLTSSPMGDLIASAHTLHPGDMVDYTIAAASRTNVGIHQVEDNPEFILPPSDVCAETVLYSAKKWMEASIEDIDEEGLCEVVREQFWKAFGLFSIEDHEGERQEVSPPEASARDPTLHGKRILSQYIKRRVVWDRDCLKERCERLLSLLFPDQVAKPNALRTIWGLVNAVARIPPSYYNDSKSGQKIHSAYLAMLPRLKKFELDDHDSTVEMAAAKHVEQCEICDDIIEFEDFLWARCVQGHQFVRCALTFLAIQAPGISKFCGVCGRQYLDEQHIARNDKLPELSSPAPSQQHAQDIEMPDASAGSKGEIDMDHVC</sequence>
<evidence type="ECO:0000313" key="5">
    <source>
        <dbReference type="Proteomes" id="UP000799438"/>
    </source>
</evidence>
<dbReference type="InterPro" id="IPR044230">
    <property type="entry name" value="GTF3C4"/>
</dbReference>
<feature type="domain" description="Transcription factor IIIC putative zinc-finger" evidence="3">
    <location>
        <begin position="653"/>
        <end position="723"/>
    </location>
</feature>
<reference evidence="4" key="1">
    <citation type="journal article" date="2020" name="Stud. Mycol.">
        <title>101 Dothideomycetes genomes: a test case for predicting lifestyles and emergence of pathogens.</title>
        <authorList>
            <person name="Haridas S."/>
            <person name="Albert R."/>
            <person name="Binder M."/>
            <person name="Bloem J."/>
            <person name="Labutti K."/>
            <person name="Salamov A."/>
            <person name="Andreopoulos B."/>
            <person name="Baker S."/>
            <person name="Barry K."/>
            <person name="Bills G."/>
            <person name="Bluhm B."/>
            <person name="Cannon C."/>
            <person name="Castanera R."/>
            <person name="Culley D."/>
            <person name="Daum C."/>
            <person name="Ezra D."/>
            <person name="Gonzalez J."/>
            <person name="Henrissat B."/>
            <person name="Kuo A."/>
            <person name="Liang C."/>
            <person name="Lipzen A."/>
            <person name="Lutzoni F."/>
            <person name="Magnuson J."/>
            <person name="Mondo S."/>
            <person name="Nolan M."/>
            <person name="Ohm R."/>
            <person name="Pangilinan J."/>
            <person name="Park H.-J."/>
            <person name="Ramirez L."/>
            <person name="Alfaro M."/>
            <person name="Sun H."/>
            <person name="Tritt A."/>
            <person name="Yoshinaga Y."/>
            <person name="Zwiers L.-H."/>
            <person name="Turgeon B."/>
            <person name="Goodwin S."/>
            <person name="Spatafora J."/>
            <person name="Crous P."/>
            <person name="Grigoriev I."/>
        </authorList>
    </citation>
    <scope>NUCLEOTIDE SEQUENCE</scope>
    <source>
        <strain evidence="4">CBS 121167</strain>
    </source>
</reference>
<feature type="domain" description="Transcription factor IIIC 90kDa subunit N-terminal" evidence="2">
    <location>
        <begin position="19"/>
        <end position="479"/>
    </location>
</feature>
<dbReference type="RefSeq" id="XP_033403241.1">
    <property type="nucleotide sequence ID" value="XM_033536300.1"/>
</dbReference>
<organism evidence="4 5">
    <name type="scientific">Aplosporella prunicola CBS 121167</name>
    <dbReference type="NCBI Taxonomy" id="1176127"/>
    <lineage>
        <taxon>Eukaryota</taxon>
        <taxon>Fungi</taxon>
        <taxon>Dikarya</taxon>
        <taxon>Ascomycota</taxon>
        <taxon>Pezizomycotina</taxon>
        <taxon>Dothideomycetes</taxon>
        <taxon>Dothideomycetes incertae sedis</taxon>
        <taxon>Botryosphaeriales</taxon>
        <taxon>Aplosporellaceae</taxon>
        <taxon>Aplosporella</taxon>
    </lineage>
</organism>
<dbReference type="Proteomes" id="UP000799438">
    <property type="component" value="Unassembled WGS sequence"/>
</dbReference>
<dbReference type="PANTHER" id="PTHR15496">
    <property type="entry name" value="GENERAL TRANSCRIPTION FACTOR 3C POLYPEPTIDE 4 FAMILY"/>
    <property type="match status" value="1"/>
</dbReference>
<dbReference type="Pfam" id="PF12657">
    <property type="entry name" value="TFIIIC_delta"/>
    <property type="match status" value="1"/>
</dbReference>
<dbReference type="AlphaFoldDB" id="A0A6A6BW08"/>
<protein>
    <recommendedName>
        <fullName evidence="6">Transcription factor IIIC putative zinc-finger domain-containing protein</fullName>
    </recommendedName>
</protein>
<dbReference type="InterPro" id="IPR024764">
    <property type="entry name" value="TFIIIC_Znf"/>
</dbReference>
<dbReference type="GO" id="GO:0004402">
    <property type="term" value="F:histone acetyltransferase activity"/>
    <property type="evidence" value="ECO:0007669"/>
    <property type="project" value="InterPro"/>
</dbReference>
<dbReference type="GO" id="GO:0006384">
    <property type="term" value="P:transcription initiation at RNA polymerase III promoter"/>
    <property type="evidence" value="ECO:0007669"/>
    <property type="project" value="InterPro"/>
</dbReference>